<keyword evidence="1" id="KW-0472">Membrane</keyword>
<proteinExistence type="predicted"/>
<feature type="transmembrane region" description="Helical" evidence="1">
    <location>
        <begin position="80"/>
        <end position="100"/>
    </location>
</feature>
<dbReference type="EMBL" id="LQQO01000034">
    <property type="protein sequence ID" value="KZE11610.1"/>
    <property type="molecule type" value="Genomic_DNA"/>
</dbReference>
<dbReference type="RefSeq" id="WP_066692323.1">
    <property type="nucleotide sequence ID" value="NZ_CP117025.1"/>
</dbReference>
<protein>
    <submittedName>
        <fullName evidence="2">Uncharacterized protein</fullName>
    </submittedName>
</protein>
<sequence length="143" mass="14990">MHERDVSYSIYAFAVLAFAGLSGLSTVLGAVAAGDPPNLPFLVLTLLCLASALWLAWRLVPGLHAMAHSIAPAERRVGRLWLSAMSCGLLGGGALALLASDANAMLDSRNDWMVYGGCALLGTSFLLAFLGSVMVRPMPDNEA</sequence>
<feature type="transmembrane region" description="Helical" evidence="1">
    <location>
        <begin position="12"/>
        <end position="33"/>
    </location>
</feature>
<reference evidence="3" key="1">
    <citation type="submission" date="2016-01" db="EMBL/GenBank/DDBJ databases">
        <title>Draft genome of Chromobacterium sp. F49.</title>
        <authorList>
            <person name="Hong K.W."/>
        </authorList>
    </citation>
    <scope>NUCLEOTIDE SEQUENCE [LARGE SCALE GENOMIC DNA]</scope>
    <source>
        <strain evidence="3">CN3</strain>
    </source>
</reference>
<evidence type="ECO:0000313" key="2">
    <source>
        <dbReference type="EMBL" id="KZE11610.1"/>
    </source>
</evidence>
<organism evidence="2 3">
    <name type="scientific">Sphingomonas hankookensis</name>
    <dbReference type="NCBI Taxonomy" id="563996"/>
    <lineage>
        <taxon>Bacteria</taxon>
        <taxon>Pseudomonadati</taxon>
        <taxon>Pseudomonadota</taxon>
        <taxon>Alphaproteobacteria</taxon>
        <taxon>Sphingomonadales</taxon>
        <taxon>Sphingomonadaceae</taxon>
        <taxon>Sphingomonas</taxon>
    </lineage>
</organism>
<gene>
    <name evidence="2" type="ORF">AVT10_05055</name>
</gene>
<accession>A0ABR5YAB0</accession>
<name>A0ABR5YAB0_9SPHN</name>
<evidence type="ECO:0000256" key="1">
    <source>
        <dbReference type="SAM" id="Phobius"/>
    </source>
</evidence>
<feature type="transmembrane region" description="Helical" evidence="1">
    <location>
        <begin position="112"/>
        <end position="135"/>
    </location>
</feature>
<keyword evidence="1" id="KW-1133">Transmembrane helix</keyword>
<keyword evidence="1" id="KW-0812">Transmembrane</keyword>
<feature type="transmembrane region" description="Helical" evidence="1">
    <location>
        <begin position="39"/>
        <end position="60"/>
    </location>
</feature>
<dbReference type="Proteomes" id="UP000076609">
    <property type="component" value="Unassembled WGS sequence"/>
</dbReference>
<evidence type="ECO:0000313" key="3">
    <source>
        <dbReference type="Proteomes" id="UP000076609"/>
    </source>
</evidence>
<comment type="caution">
    <text evidence="2">The sequence shown here is derived from an EMBL/GenBank/DDBJ whole genome shotgun (WGS) entry which is preliminary data.</text>
</comment>
<keyword evidence="3" id="KW-1185">Reference proteome</keyword>